<reference evidence="1 2" key="1">
    <citation type="submission" date="2015-10" db="EMBL/GenBank/DDBJ databases">
        <title>Butyribacter intestini gen. nov., sp. nov., a butyric acid-producing bacterium of the family Lachnospiraceae isolated from the human faeces.</title>
        <authorList>
            <person name="Zou Y."/>
            <person name="Xue W."/>
            <person name="Luo G."/>
            <person name="Lv M."/>
        </authorList>
    </citation>
    <scope>NUCLEOTIDE SEQUENCE [LARGE SCALE GENOMIC DNA]</scope>
    <source>
        <strain evidence="1 2">TF01-11</strain>
    </source>
</reference>
<organism evidence="1 2">
    <name type="scientific">Butyribacter intestini</name>
    <dbReference type="NCBI Taxonomy" id="1703332"/>
    <lineage>
        <taxon>Bacteria</taxon>
        <taxon>Bacillati</taxon>
        <taxon>Bacillota</taxon>
        <taxon>Clostridia</taxon>
        <taxon>Lachnospirales</taxon>
        <taxon>Lachnospiraceae</taxon>
        <taxon>Butyribacter</taxon>
    </lineage>
</organism>
<dbReference type="EMBL" id="LLKB01000005">
    <property type="protein sequence ID" value="KQC84963.1"/>
    <property type="molecule type" value="Genomic_DNA"/>
</dbReference>
<evidence type="ECO:0000313" key="2">
    <source>
        <dbReference type="Proteomes" id="UP000050833"/>
    </source>
</evidence>
<dbReference type="AlphaFoldDB" id="A0AAW3JSD3"/>
<gene>
    <name evidence="1" type="ORF">APZ18_09615</name>
</gene>
<name>A0AAW3JSD3_9FIRM</name>
<evidence type="ECO:0000313" key="1">
    <source>
        <dbReference type="EMBL" id="KQC84963.1"/>
    </source>
</evidence>
<keyword evidence="2" id="KW-1185">Reference proteome</keyword>
<sequence length="59" mass="6617">MDFEAELAKFQPSLEIDQAEDAIYGNNTTDVTDLLQSILKDEKAGRNTKKNKSAGWVEE</sequence>
<dbReference type="RefSeq" id="WP_022013315.1">
    <property type="nucleotide sequence ID" value="NZ_DBGBRS010000256.1"/>
</dbReference>
<accession>A0AAW3JSD3</accession>
<comment type="caution">
    <text evidence="1">The sequence shown here is derived from an EMBL/GenBank/DDBJ whole genome shotgun (WGS) entry which is preliminary data.</text>
</comment>
<proteinExistence type="predicted"/>
<dbReference type="Proteomes" id="UP000050833">
    <property type="component" value="Unassembled WGS sequence"/>
</dbReference>
<protein>
    <submittedName>
        <fullName evidence="1">Uncharacterized protein</fullName>
    </submittedName>
</protein>